<comment type="caution">
    <text evidence="3">The sequence shown here is derived from an EMBL/GenBank/DDBJ whole genome shotgun (WGS) entry which is preliminary data.</text>
</comment>
<feature type="signal peptide" evidence="1">
    <location>
        <begin position="1"/>
        <end position="27"/>
    </location>
</feature>
<dbReference type="InterPro" id="IPR036761">
    <property type="entry name" value="TTHA0802/YceI-like_sf"/>
</dbReference>
<name>A0ABT0AG86_9SPHN</name>
<keyword evidence="1" id="KW-0732">Signal</keyword>
<keyword evidence="4" id="KW-1185">Reference proteome</keyword>
<dbReference type="Proteomes" id="UP001162802">
    <property type="component" value="Unassembled WGS sequence"/>
</dbReference>
<dbReference type="PANTHER" id="PTHR34406">
    <property type="entry name" value="PROTEIN YCEI"/>
    <property type="match status" value="1"/>
</dbReference>
<accession>A0ABT0AG86</accession>
<dbReference type="Gene3D" id="2.40.128.110">
    <property type="entry name" value="Lipid/polyisoprenoid-binding, YceI-like"/>
    <property type="match status" value="1"/>
</dbReference>
<dbReference type="Pfam" id="PF04264">
    <property type="entry name" value="YceI"/>
    <property type="match status" value="1"/>
</dbReference>
<dbReference type="PANTHER" id="PTHR34406:SF1">
    <property type="entry name" value="PROTEIN YCEI"/>
    <property type="match status" value="1"/>
</dbReference>
<evidence type="ECO:0000313" key="4">
    <source>
        <dbReference type="Proteomes" id="UP001162802"/>
    </source>
</evidence>
<evidence type="ECO:0000313" key="3">
    <source>
        <dbReference type="EMBL" id="MCJ1962214.1"/>
    </source>
</evidence>
<dbReference type="InterPro" id="IPR007372">
    <property type="entry name" value="Lipid/polyisoprenoid-bd_YceI"/>
</dbReference>
<evidence type="ECO:0000256" key="1">
    <source>
        <dbReference type="SAM" id="SignalP"/>
    </source>
</evidence>
<gene>
    <name evidence="3" type="ORF">MTR65_16095</name>
</gene>
<protein>
    <submittedName>
        <fullName evidence="3">YceI family protein</fullName>
    </submittedName>
</protein>
<feature type="chain" id="PRO_5045326092" evidence="1">
    <location>
        <begin position="28"/>
        <end position="206"/>
    </location>
</feature>
<reference evidence="3" key="1">
    <citation type="submission" date="2022-03" db="EMBL/GenBank/DDBJ databases">
        <title>Identification of a novel bacterium isolated from mangrove sediments.</title>
        <authorList>
            <person name="Pan X."/>
        </authorList>
    </citation>
    <scope>NUCLEOTIDE SEQUENCE</scope>
    <source>
        <strain evidence="3">B2637</strain>
    </source>
</reference>
<proteinExistence type="predicted"/>
<organism evidence="3 4">
    <name type="scientific">Novosphingobium mangrovi</name>
    <name type="common">ex Hu et al. 2023</name>
    <dbReference type="NCBI Taxonomy" id="2930094"/>
    <lineage>
        <taxon>Bacteria</taxon>
        <taxon>Pseudomonadati</taxon>
        <taxon>Pseudomonadota</taxon>
        <taxon>Alphaproteobacteria</taxon>
        <taxon>Sphingomonadales</taxon>
        <taxon>Sphingomonadaceae</taxon>
        <taxon>Novosphingobium</taxon>
    </lineage>
</organism>
<dbReference type="RefSeq" id="WP_243801986.1">
    <property type="nucleotide sequence ID" value="NZ_JALHAT010000035.1"/>
</dbReference>
<evidence type="ECO:0000259" key="2">
    <source>
        <dbReference type="SMART" id="SM00867"/>
    </source>
</evidence>
<dbReference type="SMART" id="SM00867">
    <property type="entry name" value="YceI"/>
    <property type="match status" value="1"/>
</dbReference>
<dbReference type="EMBL" id="JALHAT010000035">
    <property type="protein sequence ID" value="MCJ1962214.1"/>
    <property type="molecule type" value="Genomic_DNA"/>
</dbReference>
<feature type="domain" description="Lipid/polyisoprenoid-binding YceI-like" evidence="2">
    <location>
        <begin position="39"/>
        <end position="203"/>
    </location>
</feature>
<dbReference type="SUPFAM" id="SSF101874">
    <property type="entry name" value="YceI-like"/>
    <property type="match status" value="1"/>
</dbReference>
<sequence length="206" mass="21694">MTRSFLKSALIPAALLASVPAILHAQAADPAPAAAQAGSYKVETSHTRVGFSVMHFGFSEWYGEFADVTGSLSIDPAKIENTKLAVSIPVATVSTTNATLDEELVSADWFDAEGYPTITFVSTKVTRTGERTADVTGNLTFHGVTKPVTLHASFNAGGVNPMSKAYTLGFNATGTITRSDFGVKNYVPAVGDEVTLRISAAFEKGE</sequence>